<protein>
    <submittedName>
        <fullName evidence="3">Sensor domain-containing phosphodiesterase</fullName>
    </submittedName>
</protein>
<dbReference type="InterPro" id="IPR001633">
    <property type="entry name" value="EAL_dom"/>
</dbReference>
<dbReference type="InterPro" id="IPR050706">
    <property type="entry name" value="Cyclic-di-GMP_PDE-like"/>
</dbReference>
<evidence type="ECO:0000313" key="3">
    <source>
        <dbReference type="EMBL" id="MBD7909014.1"/>
    </source>
</evidence>
<comment type="caution">
    <text evidence="3">The sequence shown here is derived from an EMBL/GenBank/DDBJ whole genome shotgun (WGS) entry which is preliminary data.</text>
</comment>
<gene>
    <name evidence="3" type="ORF">H9659_11830</name>
</gene>
<dbReference type="Pfam" id="PF00990">
    <property type="entry name" value="GGDEF"/>
    <property type="match status" value="1"/>
</dbReference>
<dbReference type="Gene3D" id="3.30.70.270">
    <property type="match status" value="1"/>
</dbReference>
<dbReference type="Gene3D" id="3.30.450.40">
    <property type="match status" value="1"/>
</dbReference>
<reference evidence="3 4" key="1">
    <citation type="submission" date="2020-08" db="EMBL/GenBank/DDBJ databases">
        <title>A Genomic Blueprint of the Chicken Gut Microbiome.</title>
        <authorList>
            <person name="Gilroy R."/>
            <person name="Ravi A."/>
            <person name="Getino M."/>
            <person name="Pursley I."/>
            <person name="Horton D.L."/>
            <person name="Alikhan N.-F."/>
            <person name="Baker D."/>
            <person name="Gharbi K."/>
            <person name="Hall N."/>
            <person name="Watson M."/>
            <person name="Adriaenssens E.M."/>
            <person name="Foster-Nyarko E."/>
            <person name="Jarju S."/>
            <person name="Secka A."/>
            <person name="Antonio M."/>
            <person name="Oren A."/>
            <person name="Chaudhuri R."/>
            <person name="La Ragione R.M."/>
            <person name="Hildebrand F."/>
            <person name="Pallen M.J."/>
        </authorList>
    </citation>
    <scope>NUCLEOTIDE SEQUENCE [LARGE SCALE GENOMIC DNA]</scope>
    <source>
        <strain evidence="3 4">Sa3CUA8</strain>
    </source>
</reference>
<dbReference type="Proteomes" id="UP000659496">
    <property type="component" value="Unassembled WGS sequence"/>
</dbReference>
<dbReference type="PANTHER" id="PTHR33121:SF70">
    <property type="entry name" value="SIGNALING PROTEIN YKOW"/>
    <property type="match status" value="1"/>
</dbReference>
<evidence type="ECO:0000313" key="4">
    <source>
        <dbReference type="Proteomes" id="UP000659496"/>
    </source>
</evidence>
<dbReference type="CDD" id="cd01948">
    <property type="entry name" value="EAL"/>
    <property type="match status" value="1"/>
</dbReference>
<evidence type="ECO:0000259" key="2">
    <source>
        <dbReference type="PROSITE" id="PS50887"/>
    </source>
</evidence>
<organism evidence="3 4">
    <name type="scientific">Sporosarcina gallistercoris</name>
    <dbReference type="NCBI Taxonomy" id="2762245"/>
    <lineage>
        <taxon>Bacteria</taxon>
        <taxon>Bacillati</taxon>
        <taxon>Bacillota</taxon>
        <taxon>Bacilli</taxon>
        <taxon>Bacillales</taxon>
        <taxon>Caryophanaceae</taxon>
        <taxon>Sporosarcina</taxon>
    </lineage>
</organism>
<feature type="domain" description="GGDEF" evidence="2">
    <location>
        <begin position="221"/>
        <end position="355"/>
    </location>
</feature>
<dbReference type="SUPFAM" id="SSF55781">
    <property type="entry name" value="GAF domain-like"/>
    <property type="match status" value="1"/>
</dbReference>
<dbReference type="PROSITE" id="PS50883">
    <property type="entry name" value="EAL"/>
    <property type="match status" value="1"/>
</dbReference>
<sequence>MERSKEELREFVSRMQEQQQNLFKQAKQLDLTPESMKDVLYELCENIAMIMKADRVSIWLFNDDQTILTEHLTYAAESVAIPSIRQLDATEAKLYFETIGKTRVNVVEDIAANEALESFPLNYFNETPIASLLEASIIMSRGIGGLLCCETIERRNWTKLDEVFIAASADMLSFVFDRLNRLEMESRVHELAYTDLVTGIDNENAFIEKVNEKIRKTESGLCGAFLYMKIDQFISIQSVLGPEGTKSSLKVIANRLRSLFPDGSDFARIAFDHFIIYSEYRDGQEKDESAMGHILSELRKPIMVKDQELFLTFSYGVSLYPKHVKDAYEGIHAAKIALDSSLRVGNRKTRAVYDPLMFEQWEEEMHSEMNLGKGLDMDEFRLFYQPQVESLTHKVTGVEALIRWQHPEKGLLFPAAFINIAETTGLIIQIGEWVVSQACQQLKSWEQMGMGALTISVNISPRHFLHADFPTFLDECMRNYEVDPKKLIIEITENVAIVDSDLVETQIKKVQEMGFPISIDDFGTGYSAFLYLQRFSIQEVKVDRQFVANLETDPKSRAIVRAILTLAKSLHMHTVAEGVETEGQLKRLEELGCFEIQGYYFSRPLPIEELNSQLLASPGFPFLYLPIRPA</sequence>
<keyword evidence="4" id="KW-1185">Reference proteome</keyword>
<dbReference type="RefSeq" id="WP_191690736.1">
    <property type="nucleotide sequence ID" value="NZ_JACSQY010000009.1"/>
</dbReference>
<dbReference type="SMART" id="SM00267">
    <property type="entry name" value="GGDEF"/>
    <property type="match status" value="1"/>
</dbReference>
<dbReference type="SUPFAM" id="SSF55073">
    <property type="entry name" value="Nucleotide cyclase"/>
    <property type="match status" value="1"/>
</dbReference>
<dbReference type="InterPro" id="IPR029016">
    <property type="entry name" value="GAF-like_dom_sf"/>
</dbReference>
<feature type="domain" description="EAL" evidence="1">
    <location>
        <begin position="364"/>
        <end position="618"/>
    </location>
</feature>
<dbReference type="PANTHER" id="PTHR33121">
    <property type="entry name" value="CYCLIC DI-GMP PHOSPHODIESTERASE PDEF"/>
    <property type="match status" value="1"/>
</dbReference>
<proteinExistence type="predicted"/>
<dbReference type="InterPro" id="IPR003018">
    <property type="entry name" value="GAF"/>
</dbReference>
<dbReference type="InterPro" id="IPR035919">
    <property type="entry name" value="EAL_sf"/>
</dbReference>
<dbReference type="EMBL" id="JACSQY010000009">
    <property type="protein sequence ID" value="MBD7909014.1"/>
    <property type="molecule type" value="Genomic_DNA"/>
</dbReference>
<dbReference type="Gene3D" id="3.20.20.450">
    <property type="entry name" value="EAL domain"/>
    <property type="match status" value="1"/>
</dbReference>
<dbReference type="PROSITE" id="PS50887">
    <property type="entry name" value="GGDEF"/>
    <property type="match status" value="1"/>
</dbReference>
<dbReference type="InterPro" id="IPR000160">
    <property type="entry name" value="GGDEF_dom"/>
</dbReference>
<dbReference type="InterPro" id="IPR029787">
    <property type="entry name" value="Nucleotide_cyclase"/>
</dbReference>
<dbReference type="InterPro" id="IPR043128">
    <property type="entry name" value="Rev_trsase/Diguanyl_cyclase"/>
</dbReference>
<dbReference type="SMART" id="SM00052">
    <property type="entry name" value="EAL"/>
    <property type="match status" value="1"/>
</dbReference>
<dbReference type="SUPFAM" id="SSF141868">
    <property type="entry name" value="EAL domain-like"/>
    <property type="match status" value="1"/>
</dbReference>
<accession>A0ABR8PLJ1</accession>
<evidence type="ECO:0000259" key="1">
    <source>
        <dbReference type="PROSITE" id="PS50883"/>
    </source>
</evidence>
<dbReference type="Pfam" id="PF00563">
    <property type="entry name" value="EAL"/>
    <property type="match status" value="1"/>
</dbReference>
<dbReference type="Pfam" id="PF01590">
    <property type="entry name" value="GAF"/>
    <property type="match status" value="1"/>
</dbReference>
<name>A0ABR8PLJ1_9BACL</name>